<reference evidence="3" key="1">
    <citation type="journal article" date="2020" name="Stud. Mycol.">
        <title>101 Dothideomycetes genomes: a test case for predicting lifestyles and emergence of pathogens.</title>
        <authorList>
            <person name="Haridas S."/>
            <person name="Albert R."/>
            <person name="Binder M."/>
            <person name="Bloem J."/>
            <person name="Labutti K."/>
            <person name="Salamov A."/>
            <person name="Andreopoulos B."/>
            <person name="Baker S."/>
            <person name="Barry K."/>
            <person name="Bills G."/>
            <person name="Bluhm B."/>
            <person name="Cannon C."/>
            <person name="Castanera R."/>
            <person name="Culley D."/>
            <person name="Daum C."/>
            <person name="Ezra D."/>
            <person name="Gonzalez J."/>
            <person name="Henrissat B."/>
            <person name="Kuo A."/>
            <person name="Liang C."/>
            <person name="Lipzen A."/>
            <person name="Lutzoni F."/>
            <person name="Magnuson J."/>
            <person name="Mondo S."/>
            <person name="Nolan M."/>
            <person name="Ohm R."/>
            <person name="Pangilinan J."/>
            <person name="Park H.-J."/>
            <person name="Ramirez L."/>
            <person name="Alfaro M."/>
            <person name="Sun H."/>
            <person name="Tritt A."/>
            <person name="Yoshinaga Y."/>
            <person name="Zwiers L.-H."/>
            <person name="Turgeon B."/>
            <person name="Goodwin S."/>
            <person name="Spatafora J."/>
            <person name="Crous P."/>
            <person name="Grigoriev I."/>
        </authorList>
    </citation>
    <scope>NUCLEOTIDE SEQUENCE</scope>
    <source>
        <strain evidence="3">CBS 113818</strain>
    </source>
</reference>
<dbReference type="OrthoDB" id="4156595at2759"/>
<keyword evidence="2" id="KW-0472">Membrane</keyword>
<evidence type="ECO:0000256" key="1">
    <source>
        <dbReference type="SAM" id="MobiDB-lite"/>
    </source>
</evidence>
<name>A0A6A7AH83_9PLEO</name>
<sequence>MATATSRVHQHMQYLPPSPPPSPQKSRRRHKKRTDSFEKLANTPIPSPPSSPSQGPLADKDQEPLLTKIVLTPVLFISFILSLSFVNLRDRAHRTYAHSSASFLTYLYPSSWLDPEPYQDPGNSTWARGGSAAHVEPHDAIGPNQGESAEGRKKRKKSWHLNKKIRKMAKLEVSDAFEMRGKFIMGMLVVLALASVGFWMALKWALVSLWHVIFK</sequence>
<feature type="region of interest" description="Disordered" evidence="1">
    <location>
        <begin position="1"/>
        <end position="60"/>
    </location>
</feature>
<evidence type="ECO:0000313" key="4">
    <source>
        <dbReference type="Proteomes" id="UP000799424"/>
    </source>
</evidence>
<keyword evidence="4" id="KW-1185">Reference proteome</keyword>
<evidence type="ECO:0000256" key="2">
    <source>
        <dbReference type="SAM" id="Phobius"/>
    </source>
</evidence>
<dbReference type="Proteomes" id="UP000799424">
    <property type="component" value="Unassembled WGS sequence"/>
</dbReference>
<feature type="region of interest" description="Disordered" evidence="1">
    <location>
        <begin position="125"/>
        <end position="156"/>
    </location>
</feature>
<keyword evidence="2" id="KW-1133">Transmembrane helix</keyword>
<organism evidence="3 4">
    <name type="scientific">Ophiobolus disseminans</name>
    <dbReference type="NCBI Taxonomy" id="1469910"/>
    <lineage>
        <taxon>Eukaryota</taxon>
        <taxon>Fungi</taxon>
        <taxon>Dikarya</taxon>
        <taxon>Ascomycota</taxon>
        <taxon>Pezizomycotina</taxon>
        <taxon>Dothideomycetes</taxon>
        <taxon>Pleosporomycetidae</taxon>
        <taxon>Pleosporales</taxon>
        <taxon>Pleosporineae</taxon>
        <taxon>Phaeosphaeriaceae</taxon>
        <taxon>Ophiobolus</taxon>
    </lineage>
</organism>
<gene>
    <name evidence="3" type="ORF">CC86DRAFT_85890</name>
</gene>
<feature type="transmembrane region" description="Helical" evidence="2">
    <location>
        <begin position="183"/>
        <end position="202"/>
    </location>
</feature>
<dbReference type="AlphaFoldDB" id="A0A6A7AH83"/>
<dbReference type="EMBL" id="MU006217">
    <property type="protein sequence ID" value="KAF2832078.1"/>
    <property type="molecule type" value="Genomic_DNA"/>
</dbReference>
<evidence type="ECO:0000313" key="3">
    <source>
        <dbReference type="EMBL" id="KAF2832078.1"/>
    </source>
</evidence>
<proteinExistence type="predicted"/>
<accession>A0A6A7AH83</accession>
<protein>
    <submittedName>
        <fullName evidence="3">Uncharacterized protein</fullName>
    </submittedName>
</protein>
<keyword evidence="2" id="KW-0812">Transmembrane</keyword>
<feature type="transmembrane region" description="Helical" evidence="2">
    <location>
        <begin position="65"/>
        <end position="86"/>
    </location>
</feature>